<dbReference type="Pfam" id="PF24986">
    <property type="entry name" value="PRC_RimM"/>
    <property type="match status" value="1"/>
</dbReference>
<evidence type="ECO:0000256" key="2">
    <source>
        <dbReference type="ARBA" id="ARBA00022517"/>
    </source>
</evidence>
<dbReference type="EMBL" id="JALJYF010000001">
    <property type="protein sequence ID" value="MCP1726330.1"/>
    <property type="molecule type" value="Genomic_DNA"/>
</dbReference>
<organism evidence="8 9">
    <name type="scientific">Natronospira proteinivora</name>
    <dbReference type="NCBI Taxonomy" id="1807133"/>
    <lineage>
        <taxon>Bacteria</taxon>
        <taxon>Pseudomonadati</taxon>
        <taxon>Pseudomonadota</taxon>
        <taxon>Gammaproteobacteria</taxon>
        <taxon>Natronospirales</taxon>
        <taxon>Natronospiraceae</taxon>
        <taxon>Natronospira</taxon>
    </lineage>
</organism>
<evidence type="ECO:0000259" key="6">
    <source>
        <dbReference type="Pfam" id="PF01782"/>
    </source>
</evidence>
<dbReference type="Proteomes" id="UP001523550">
    <property type="component" value="Unassembled WGS sequence"/>
</dbReference>
<accession>A0ABT1G4X1</accession>
<comment type="domain">
    <text evidence="5">The PRC barrel domain binds ribosomal protein uS19.</text>
</comment>
<comment type="function">
    <text evidence="5">An accessory protein needed during the final step in the assembly of 30S ribosomal subunit, possibly for assembly of the head region. Essential for efficient processing of 16S rRNA. May be needed both before and after RbfA during the maturation of 16S rRNA. It has affinity for free ribosomal 30S subunits but not for 70S ribosomes.</text>
</comment>
<feature type="domain" description="RimM N-terminal" evidence="6">
    <location>
        <begin position="20"/>
        <end position="102"/>
    </location>
</feature>
<dbReference type="HAMAP" id="MF_00014">
    <property type="entry name" value="Ribosome_mat_RimM"/>
    <property type="match status" value="1"/>
</dbReference>
<dbReference type="SUPFAM" id="SSF50447">
    <property type="entry name" value="Translation proteins"/>
    <property type="match status" value="1"/>
</dbReference>
<dbReference type="InterPro" id="IPR056792">
    <property type="entry name" value="PRC_RimM"/>
</dbReference>
<comment type="caution">
    <text evidence="8">The sequence shown here is derived from an EMBL/GenBank/DDBJ whole genome shotgun (WGS) entry which is preliminary data.</text>
</comment>
<name>A0ABT1G4X1_9GAMM</name>
<evidence type="ECO:0000256" key="1">
    <source>
        <dbReference type="ARBA" id="ARBA00022490"/>
    </source>
</evidence>
<dbReference type="InterPro" id="IPR011033">
    <property type="entry name" value="PRC_barrel-like_sf"/>
</dbReference>
<comment type="subunit">
    <text evidence="5">Binds ribosomal protein uS19.</text>
</comment>
<evidence type="ECO:0000256" key="3">
    <source>
        <dbReference type="ARBA" id="ARBA00022552"/>
    </source>
</evidence>
<dbReference type="InterPro" id="IPR011961">
    <property type="entry name" value="RimM"/>
</dbReference>
<dbReference type="InterPro" id="IPR036976">
    <property type="entry name" value="RimM_N_sf"/>
</dbReference>
<proteinExistence type="inferred from homology"/>
<comment type="subcellular location">
    <subcellularLocation>
        <location evidence="5">Cytoplasm</location>
    </subcellularLocation>
</comment>
<keyword evidence="9" id="KW-1185">Reference proteome</keyword>
<evidence type="ECO:0000313" key="8">
    <source>
        <dbReference type="EMBL" id="MCP1726330.1"/>
    </source>
</evidence>
<dbReference type="Gene3D" id="2.30.30.240">
    <property type="entry name" value="PRC-barrel domain"/>
    <property type="match status" value="1"/>
</dbReference>
<keyword evidence="3 5" id="KW-0698">rRNA processing</keyword>
<dbReference type="Pfam" id="PF01782">
    <property type="entry name" value="RimM"/>
    <property type="match status" value="1"/>
</dbReference>
<dbReference type="NCBIfam" id="TIGR02273">
    <property type="entry name" value="16S_RimM"/>
    <property type="match status" value="1"/>
</dbReference>
<evidence type="ECO:0000256" key="5">
    <source>
        <dbReference type="HAMAP-Rule" id="MF_00014"/>
    </source>
</evidence>
<dbReference type="SUPFAM" id="SSF50346">
    <property type="entry name" value="PRC-barrel domain"/>
    <property type="match status" value="1"/>
</dbReference>
<keyword evidence="1 5" id="KW-0963">Cytoplasm</keyword>
<dbReference type="InterPro" id="IPR002676">
    <property type="entry name" value="RimM_N"/>
</dbReference>
<dbReference type="InterPro" id="IPR009000">
    <property type="entry name" value="Transl_B-barrel_sf"/>
</dbReference>
<dbReference type="PANTHER" id="PTHR33692:SF1">
    <property type="entry name" value="RIBOSOME MATURATION FACTOR RIMM"/>
    <property type="match status" value="1"/>
</dbReference>
<dbReference type="Gene3D" id="2.40.30.60">
    <property type="entry name" value="RimM"/>
    <property type="match status" value="1"/>
</dbReference>
<protein>
    <recommendedName>
        <fullName evidence="5">Ribosome maturation factor RimM</fullName>
    </recommendedName>
</protein>
<evidence type="ECO:0000256" key="4">
    <source>
        <dbReference type="ARBA" id="ARBA00023186"/>
    </source>
</evidence>
<keyword evidence="4 5" id="KW-0143">Chaperone</keyword>
<keyword evidence="2 5" id="KW-0690">Ribosome biogenesis</keyword>
<sequence length="180" mass="20029">MMDRPDTARSDMPPDTEMVVMGRVSGLFGVRGWVKIYSHARPRESIVDFQRWFLRGPGGWQPYSVVTGRKHGNGVVAQLEGVDDRDQAAGLMGRDIAIARDDLPATDPDEFYWVDLIGLVVETEQGVTLGRVVDLVETPANDVLVVQGDRERLVPFVQGPFIKTIDLDAGCMVVDWDPEF</sequence>
<evidence type="ECO:0000259" key="7">
    <source>
        <dbReference type="Pfam" id="PF24986"/>
    </source>
</evidence>
<reference evidence="8 9" key="1">
    <citation type="submission" date="2022-03" db="EMBL/GenBank/DDBJ databases">
        <title>Genomic Encyclopedia of Type Strains, Phase III (KMG-III): the genomes of soil and plant-associated and newly described type strains.</title>
        <authorList>
            <person name="Whitman W."/>
        </authorList>
    </citation>
    <scope>NUCLEOTIDE SEQUENCE [LARGE SCALE GENOMIC DNA]</scope>
    <source>
        <strain evidence="8 9">BSker1</strain>
    </source>
</reference>
<feature type="domain" description="Ribosome maturation factor RimM PRC barrel" evidence="7">
    <location>
        <begin position="113"/>
        <end position="177"/>
    </location>
</feature>
<dbReference type="RefSeq" id="WP_253444436.1">
    <property type="nucleotide sequence ID" value="NZ_JALJYF010000001.1"/>
</dbReference>
<gene>
    <name evidence="5" type="primary">rimM</name>
    <name evidence="8" type="ORF">J2T60_000295</name>
</gene>
<dbReference type="PANTHER" id="PTHR33692">
    <property type="entry name" value="RIBOSOME MATURATION FACTOR RIMM"/>
    <property type="match status" value="1"/>
</dbReference>
<comment type="similarity">
    <text evidence="5">Belongs to the RimM family.</text>
</comment>
<evidence type="ECO:0000313" key="9">
    <source>
        <dbReference type="Proteomes" id="UP001523550"/>
    </source>
</evidence>